<dbReference type="InterPro" id="IPR051678">
    <property type="entry name" value="AGP_Transferase"/>
</dbReference>
<name>A0ABT4CM21_9CLOT</name>
<sequence length="305" mass="35634">MNMNTAVENLMINIMKQKPIKIDRMNLGFINMVYNVKLNDNEVIVRINNNSEIFQGLEGNLNRLKEIGVPVPRLLYSDLSKDKYDFAYTILEKIPGYDLRYEIENMSLDEMTDIAEKVVMYQKKVGRLFLGKGFGRCNIGERGKYNSWTEVLDNELIKLKPNIDKVMDLKYSSKIVELFNNYKEYFNGIESKCFLDDISLKNVIINNGKLQGFIDFDWVCYGDPLYNVALVQTGTMLHLQPKCMHYVKELCREWKITDYEKIIIDFYSIIYAADFLGFQLKRNNTGLISKLTDIIKVLLQRIQQV</sequence>
<organism evidence="2 3">
    <name type="scientific">Clostridium ganghwense</name>
    <dbReference type="NCBI Taxonomy" id="312089"/>
    <lineage>
        <taxon>Bacteria</taxon>
        <taxon>Bacillati</taxon>
        <taxon>Bacillota</taxon>
        <taxon>Clostridia</taxon>
        <taxon>Eubacteriales</taxon>
        <taxon>Clostridiaceae</taxon>
        <taxon>Clostridium</taxon>
    </lineage>
</organism>
<comment type="caution">
    <text evidence="2">The sequence shown here is derived from an EMBL/GenBank/DDBJ whole genome shotgun (WGS) entry which is preliminary data.</text>
</comment>
<dbReference type="SUPFAM" id="SSF56112">
    <property type="entry name" value="Protein kinase-like (PK-like)"/>
    <property type="match status" value="1"/>
</dbReference>
<evidence type="ECO:0000313" key="2">
    <source>
        <dbReference type="EMBL" id="MCY6369044.1"/>
    </source>
</evidence>
<accession>A0ABT4CM21</accession>
<dbReference type="Gene3D" id="3.90.1200.10">
    <property type="match status" value="1"/>
</dbReference>
<dbReference type="Pfam" id="PF01636">
    <property type="entry name" value="APH"/>
    <property type="match status" value="1"/>
</dbReference>
<evidence type="ECO:0000259" key="1">
    <source>
        <dbReference type="Pfam" id="PF01636"/>
    </source>
</evidence>
<keyword evidence="3" id="KW-1185">Reference proteome</keyword>
<dbReference type="PANTHER" id="PTHR21310:SF15">
    <property type="entry name" value="AMINOGLYCOSIDE PHOSPHOTRANSFERASE DOMAIN-CONTAINING PROTEIN"/>
    <property type="match status" value="1"/>
</dbReference>
<feature type="domain" description="Aminoglycoside phosphotransferase" evidence="1">
    <location>
        <begin position="197"/>
        <end position="235"/>
    </location>
</feature>
<dbReference type="InterPro" id="IPR002575">
    <property type="entry name" value="Aminoglycoside_PTrfase"/>
</dbReference>
<dbReference type="PANTHER" id="PTHR21310">
    <property type="entry name" value="AMINOGLYCOSIDE PHOSPHOTRANSFERASE-RELATED-RELATED"/>
    <property type="match status" value="1"/>
</dbReference>
<dbReference type="Gene3D" id="3.30.200.150">
    <property type="match status" value="1"/>
</dbReference>
<reference evidence="2" key="1">
    <citation type="submission" date="2022-12" db="EMBL/GenBank/DDBJ databases">
        <authorList>
            <person name="Wang J."/>
        </authorList>
    </citation>
    <scope>NUCLEOTIDE SEQUENCE</scope>
    <source>
        <strain evidence="2">HY-42-06</strain>
    </source>
</reference>
<protein>
    <submittedName>
        <fullName evidence="2">Phosphotransferase</fullName>
    </submittedName>
</protein>
<dbReference type="InterPro" id="IPR011009">
    <property type="entry name" value="Kinase-like_dom_sf"/>
</dbReference>
<evidence type="ECO:0000313" key="3">
    <source>
        <dbReference type="Proteomes" id="UP001079657"/>
    </source>
</evidence>
<dbReference type="Proteomes" id="UP001079657">
    <property type="component" value="Unassembled WGS sequence"/>
</dbReference>
<proteinExistence type="predicted"/>
<gene>
    <name evidence="2" type="ORF">OXH55_00100</name>
</gene>
<dbReference type="RefSeq" id="WP_268047371.1">
    <property type="nucleotide sequence ID" value="NZ_JAPQES010000001.1"/>
</dbReference>
<dbReference type="EMBL" id="JAPQES010000001">
    <property type="protein sequence ID" value="MCY6369044.1"/>
    <property type="molecule type" value="Genomic_DNA"/>
</dbReference>